<organism evidence="4 5">
    <name type="scientific">Hypericibacter adhaerens</name>
    <dbReference type="NCBI Taxonomy" id="2602016"/>
    <lineage>
        <taxon>Bacteria</taxon>
        <taxon>Pseudomonadati</taxon>
        <taxon>Pseudomonadota</taxon>
        <taxon>Alphaproteobacteria</taxon>
        <taxon>Rhodospirillales</taxon>
        <taxon>Dongiaceae</taxon>
        <taxon>Hypericibacter</taxon>
    </lineage>
</organism>
<protein>
    <recommendedName>
        <fullName evidence="3">N-acetyltransferase domain-containing protein</fullName>
    </recommendedName>
</protein>
<evidence type="ECO:0000256" key="1">
    <source>
        <dbReference type="ARBA" id="ARBA00022679"/>
    </source>
</evidence>
<dbReference type="GO" id="GO:0016747">
    <property type="term" value="F:acyltransferase activity, transferring groups other than amino-acyl groups"/>
    <property type="evidence" value="ECO:0007669"/>
    <property type="project" value="InterPro"/>
</dbReference>
<dbReference type="InterPro" id="IPR050832">
    <property type="entry name" value="Bact_Acetyltransf"/>
</dbReference>
<keyword evidence="2" id="KW-0012">Acyltransferase</keyword>
<accession>A0A5J6N5A6</accession>
<dbReference type="InterPro" id="IPR000182">
    <property type="entry name" value="GNAT_dom"/>
</dbReference>
<dbReference type="PANTHER" id="PTHR43877:SF2">
    <property type="entry name" value="AMINOALKYLPHOSPHONATE N-ACETYLTRANSFERASE-RELATED"/>
    <property type="match status" value="1"/>
</dbReference>
<dbReference type="EMBL" id="CP042582">
    <property type="protein sequence ID" value="QEX25069.1"/>
    <property type="molecule type" value="Genomic_DNA"/>
</dbReference>
<sequence>MAKTAVELLKKYSGTDLADLCDAAEDGIRAGGGFGWLTPPTREVMEAYWKGVLLVPERRLFVGRLDNTIVGSAQLLRPGKNNEAQAHWATMTTHFVAPWARGHGLAKAILVAVEEAAREIGAQVLNLDVRESQEAAIQLYQSLGYVHWGTHPHYAKVQGKSVAGLFFYKDLV</sequence>
<keyword evidence="1" id="KW-0808">Transferase</keyword>
<evidence type="ECO:0000313" key="4">
    <source>
        <dbReference type="EMBL" id="QEX25069.1"/>
    </source>
</evidence>
<dbReference type="AlphaFoldDB" id="A0A5J6N5A6"/>
<gene>
    <name evidence="4" type="ORF">FRZ61_50140</name>
</gene>
<dbReference type="CDD" id="cd04301">
    <property type="entry name" value="NAT_SF"/>
    <property type="match status" value="1"/>
</dbReference>
<dbReference type="Gene3D" id="3.40.630.30">
    <property type="match status" value="1"/>
</dbReference>
<keyword evidence="5" id="KW-1185">Reference proteome</keyword>
<evidence type="ECO:0000259" key="3">
    <source>
        <dbReference type="PROSITE" id="PS51186"/>
    </source>
</evidence>
<dbReference type="PROSITE" id="PS51186">
    <property type="entry name" value="GNAT"/>
    <property type="match status" value="1"/>
</dbReference>
<reference evidence="4 5" key="1">
    <citation type="submission" date="2019-08" db="EMBL/GenBank/DDBJ databases">
        <title>Hyperibacter terrae gen. nov., sp. nov. and Hyperibacter viscosus sp. nov., two new members in the family Rhodospirillaceae isolated from the rhizosphere of Hypericum perforatum.</title>
        <authorList>
            <person name="Noviana Z."/>
        </authorList>
    </citation>
    <scope>NUCLEOTIDE SEQUENCE [LARGE SCALE GENOMIC DNA]</scope>
    <source>
        <strain evidence="4 5">R5959</strain>
    </source>
</reference>
<feature type="domain" description="N-acetyltransferase" evidence="3">
    <location>
        <begin position="7"/>
        <end position="172"/>
    </location>
</feature>
<dbReference type="Proteomes" id="UP000325797">
    <property type="component" value="Chromosome"/>
</dbReference>
<dbReference type="RefSeq" id="WP_151120358.1">
    <property type="nucleotide sequence ID" value="NZ_CP042582.1"/>
</dbReference>
<dbReference type="KEGG" id="hadh:FRZ61_50140"/>
<proteinExistence type="predicted"/>
<dbReference type="InterPro" id="IPR016181">
    <property type="entry name" value="Acyl_CoA_acyltransferase"/>
</dbReference>
<evidence type="ECO:0000313" key="5">
    <source>
        <dbReference type="Proteomes" id="UP000325797"/>
    </source>
</evidence>
<evidence type="ECO:0000256" key="2">
    <source>
        <dbReference type="ARBA" id="ARBA00023315"/>
    </source>
</evidence>
<name>A0A5J6N5A6_9PROT</name>
<dbReference type="SUPFAM" id="SSF55729">
    <property type="entry name" value="Acyl-CoA N-acyltransferases (Nat)"/>
    <property type="match status" value="1"/>
</dbReference>
<dbReference type="Pfam" id="PF00583">
    <property type="entry name" value="Acetyltransf_1"/>
    <property type="match status" value="1"/>
</dbReference>
<dbReference type="OrthoDB" id="9803907at2"/>
<dbReference type="PANTHER" id="PTHR43877">
    <property type="entry name" value="AMINOALKYLPHOSPHONATE N-ACETYLTRANSFERASE-RELATED-RELATED"/>
    <property type="match status" value="1"/>
</dbReference>